<dbReference type="HOGENOM" id="CLU_029469_2_1_10"/>
<comment type="caution">
    <text evidence="6">The sequence shown here is derived from an EMBL/GenBank/DDBJ whole genome shotgun (WGS) entry which is preliminary data.</text>
</comment>
<evidence type="ECO:0000259" key="5">
    <source>
        <dbReference type="Pfam" id="PF07687"/>
    </source>
</evidence>
<dbReference type="Gene3D" id="3.30.70.360">
    <property type="match status" value="1"/>
</dbReference>
<dbReference type="RefSeq" id="WP_007093843.1">
    <property type="nucleotide sequence ID" value="NZ_DS544873.1"/>
</dbReference>
<evidence type="ECO:0000313" key="7">
    <source>
        <dbReference type="Proteomes" id="UP000002945"/>
    </source>
</evidence>
<dbReference type="STRING" id="391587.KAOT1_06372"/>
<name>A9ED65_9FLAO</name>
<keyword evidence="1" id="KW-0645">Protease</keyword>
<dbReference type="Pfam" id="PF07687">
    <property type="entry name" value="M20_dimer"/>
    <property type="match status" value="1"/>
</dbReference>
<dbReference type="SUPFAM" id="SSF53187">
    <property type="entry name" value="Zn-dependent exopeptidases"/>
    <property type="match status" value="1"/>
</dbReference>
<sequence length="504" mass="57135">MKKRFQNTLIFLLYFSAHFTIAQTDWDAKIKEELPTILEKHRELVSIPNVASDEANMMKNVDWVTNAFEKLQFKVSVLETATLPVFLAEKEIDPQAKTILFYLHLDGQAVNPRKWNQKDPFRPVLKEQDAAGNWQIINWSRIKTHIDPNWRVFARAAADDKAPIIMMLSALEFLQKQQQNLKYNVKIILDLQEETRSEGFLNTLKKYKNRYAADYLIIMDGPAHPTNKPTLTFGCRGIATINISVYGAKLPQHSGHYGNYAPNPVFEMSHLLASMKDETGKVQIAGFYDGIRLDAETQKLLAQVPDDNQKIQADLGIVKQDNVGRSYQEALQYPSLNVRHIETSWKGPGLKTIIPEIVTAYLDVRLVKETDGAIQLEKVKKHLEKQGYLILSRTPTARERLKHAKIATIQTNAGINAFRTDINSFIGKKLRQTIANEFGEEPIMIRTMGGTVPITPAIQVLDIPAIIVPMVNMDNNQHNPNENIRIGNISQGIKMCLAILSMEL</sequence>
<keyword evidence="4" id="KW-0732">Signal</keyword>
<dbReference type="InterPro" id="IPR051458">
    <property type="entry name" value="Cyt/Met_Dipeptidase"/>
</dbReference>
<accession>A9ED65</accession>
<dbReference type="Gene3D" id="3.40.630.10">
    <property type="entry name" value="Zn peptidases"/>
    <property type="match status" value="1"/>
</dbReference>
<feature type="chain" id="PRO_5002738132" evidence="4">
    <location>
        <begin position="23"/>
        <end position="504"/>
    </location>
</feature>
<dbReference type="InterPro" id="IPR011650">
    <property type="entry name" value="Peptidase_M20_dimer"/>
</dbReference>
<dbReference type="Proteomes" id="UP000002945">
    <property type="component" value="Unassembled WGS sequence"/>
</dbReference>
<evidence type="ECO:0000256" key="4">
    <source>
        <dbReference type="SAM" id="SignalP"/>
    </source>
</evidence>
<dbReference type="GO" id="GO:0008233">
    <property type="term" value="F:peptidase activity"/>
    <property type="evidence" value="ECO:0007669"/>
    <property type="project" value="UniProtKB-KW"/>
</dbReference>
<dbReference type="PANTHER" id="PTHR43270">
    <property type="entry name" value="BETA-ALA-HIS DIPEPTIDASE"/>
    <property type="match status" value="1"/>
</dbReference>
<dbReference type="OrthoDB" id="9761532at2"/>
<dbReference type="GO" id="GO:0046872">
    <property type="term" value="F:metal ion binding"/>
    <property type="evidence" value="ECO:0007669"/>
    <property type="project" value="UniProtKB-KW"/>
</dbReference>
<dbReference type="eggNOG" id="COG0624">
    <property type="taxonomic scope" value="Bacteria"/>
</dbReference>
<organism evidence="6 7">
    <name type="scientific">Kordia algicida OT-1</name>
    <dbReference type="NCBI Taxonomy" id="391587"/>
    <lineage>
        <taxon>Bacteria</taxon>
        <taxon>Pseudomonadati</taxon>
        <taxon>Bacteroidota</taxon>
        <taxon>Flavobacteriia</taxon>
        <taxon>Flavobacteriales</taxon>
        <taxon>Flavobacteriaceae</taxon>
        <taxon>Kordia</taxon>
    </lineage>
</organism>
<gene>
    <name evidence="6" type="ORF">KAOT1_06372</name>
</gene>
<feature type="domain" description="Peptidase M20 dimerisation" evidence="5">
    <location>
        <begin position="235"/>
        <end position="386"/>
    </location>
</feature>
<evidence type="ECO:0000256" key="1">
    <source>
        <dbReference type="ARBA" id="ARBA00022670"/>
    </source>
</evidence>
<dbReference type="EMBL" id="ABIB01000021">
    <property type="protein sequence ID" value="EDP94284.1"/>
    <property type="molecule type" value="Genomic_DNA"/>
</dbReference>
<reference evidence="6 7" key="1">
    <citation type="journal article" date="2011" name="J. Bacteriol.">
        <title>Genome sequence of the algicidal bacterium Kordia algicida OT-1.</title>
        <authorList>
            <person name="Lee H.S."/>
            <person name="Kang S.G."/>
            <person name="Kwon K.K."/>
            <person name="Lee J.H."/>
            <person name="Kim S.J."/>
        </authorList>
    </citation>
    <scope>NUCLEOTIDE SEQUENCE [LARGE SCALE GENOMIC DNA]</scope>
    <source>
        <strain evidence="6 7">OT-1</strain>
    </source>
</reference>
<keyword evidence="2" id="KW-0479">Metal-binding</keyword>
<evidence type="ECO:0000313" key="6">
    <source>
        <dbReference type="EMBL" id="EDP94284.1"/>
    </source>
</evidence>
<evidence type="ECO:0000256" key="2">
    <source>
        <dbReference type="ARBA" id="ARBA00022723"/>
    </source>
</evidence>
<dbReference type="CDD" id="cd05678">
    <property type="entry name" value="M20_dipept_like"/>
    <property type="match status" value="1"/>
</dbReference>
<dbReference type="GO" id="GO:0006508">
    <property type="term" value="P:proteolysis"/>
    <property type="evidence" value="ECO:0007669"/>
    <property type="project" value="UniProtKB-KW"/>
</dbReference>
<protein>
    <submittedName>
        <fullName evidence="6">Putative peptidase</fullName>
    </submittedName>
</protein>
<dbReference type="InterPro" id="IPR002933">
    <property type="entry name" value="Peptidase_M20"/>
</dbReference>
<keyword evidence="3" id="KW-0378">Hydrolase</keyword>
<feature type="signal peptide" evidence="4">
    <location>
        <begin position="1"/>
        <end position="22"/>
    </location>
</feature>
<evidence type="ECO:0000256" key="3">
    <source>
        <dbReference type="ARBA" id="ARBA00022801"/>
    </source>
</evidence>
<keyword evidence="7" id="KW-1185">Reference proteome</keyword>
<dbReference type="PANTHER" id="PTHR43270:SF8">
    <property type="entry name" value="DI- AND TRIPEPTIDASE DUG2-RELATED"/>
    <property type="match status" value="1"/>
</dbReference>
<proteinExistence type="predicted"/>
<dbReference type="Pfam" id="PF01546">
    <property type="entry name" value="Peptidase_M20"/>
    <property type="match status" value="1"/>
</dbReference>
<dbReference type="AlphaFoldDB" id="A9ED65"/>